<protein>
    <submittedName>
        <fullName evidence="2">Uncharacterized protein</fullName>
    </submittedName>
</protein>
<dbReference type="InterPro" id="IPR029063">
    <property type="entry name" value="SAM-dependent_MTases_sf"/>
</dbReference>
<gene>
    <name evidence="2" type="ORF">SE17_09545</name>
</gene>
<dbReference type="Gene3D" id="1.10.8.900">
    <property type="match status" value="1"/>
</dbReference>
<evidence type="ECO:0000256" key="1">
    <source>
        <dbReference type="SAM" id="MobiDB-lite"/>
    </source>
</evidence>
<comment type="caution">
    <text evidence="2">The sequence shown here is derived from an EMBL/GenBank/DDBJ whole genome shotgun (WGS) entry which is preliminary data.</text>
</comment>
<feature type="non-terminal residue" evidence="2">
    <location>
        <position position="1"/>
    </location>
</feature>
<dbReference type="Gene3D" id="3.40.50.150">
    <property type="entry name" value="Vaccinia Virus protein VP39"/>
    <property type="match status" value="1"/>
</dbReference>
<sequence length="141" mass="15872">LGYDSAPGDGRPIAGESGPEAVQVRDRWLRLREELGVSRPSGRSNLWGGDERITEFLELLGAHVEQVALTPFERPPMTPREMRERLSARMYSADWSLSDEQHAEMLRRLDEWFAQHVAAPDTPGTGTGEFRALVARWPSDT</sequence>
<organism evidence="2 3">
    <name type="scientific">Kouleothrix aurantiaca</name>
    <dbReference type="NCBI Taxonomy" id="186479"/>
    <lineage>
        <taxon>Bacteria</taxon>
        <taxon>Bacillati</taxon>
        <taxon>Chloroflexota</taxon>
        <taxon>Chloroflexia</taxon>
        <taxon>Chloroflexales</taxon>
        <taxon>Roseiflexineae</taxon>
        <taxon>Roseiflexaceae</taxon>
        <taxon>Kouleothrix</taxon>
    </lineage>
</organism>
<evidence type="ECO:0000313" key="3">
    <source>
        <dbReference type="Proteomes" id="UP000050509"/>
    </source>
</evidence>
<keyword evidence="3" id="KW-1185">Reference proteome</keyword>
<dbReference type="Proteomes" id="UP000050509">
    <property type="component" value="Unassembled WGS sequence"/>
</dbReference>
<feature type="region of interest" description="Disordered" evidence="1">
    <location>
        <begin position="1"/>
        <end position="21"/>
    </location>
</feature>
<dbReference type="AlphaFoldDB" id="A0A0P9F9Y6"/>
<dbReference type="EMBL" id="LJCR01000252">
    <property type="protein sequence ID" value="KPV53463.1"/>
    <property type="molecule type" value="Genomic_DNA"/>
</dbReference>
<evidence type="ECO:0000313" key="2">
    <source>
        <dbReference type="EMBL" id="KPV53463.1"/>
    </source>
</evidence>
<proteinExistence type="predicted"/>
<name>A0A0P9F9Y6_9CHLR</name>
<accession>A0A0P9F9Y6</accession>
<reference evidence="2 3" key="1">
    <citation type="submission" date="2015-09" db="EMBL/GenBank/DDBJ databases">
        <title>Draft genome sequence of Kouleothrix aurantiaca JCM 19913.</title>
        <authorList>
            <person name="Hemp J."/>
        </authorList>
    </citation>
    <scope>NUCLEOTIDE SEQUENCE [LARGE SCALE GENOMIC DNA]</scope>
    <source>
        <strain evidence="2 3">COM-B</strain>
    </source>
</reference>